<proteinExistence type="predicted"/>
<dbReference type="Proteomes" id="UP000805614">
    <property type="component" value="Unassembled WGS sequence"/>
</dbReference>
<organism evidence="2 3">
    <name type="scientific">Actinomadura alba</name>
    <dbReference type="NCBI Taxonomy" id="406431"/>
    <lineage>
        <taxon>Bacteria</taxon>
        <taxon>Bacillati</taxon>
        <taxon>Actinomycetota</taxon>
        <taxon>Actinomycetes</taxon>
        <taxon>Streptosporangiales</taxon>
        <taxon>Thermomonosporaceae</taxon>
        <taxon>Actinomadura</taxon>
    </lineage>
</organism>
<dbReference type="EMBL" id="JABVEC010000017">
    <property type="protein sequence ID" value="MBC6468174.1"/>
    <property type="molecule type" value="Genomic_DNA"/>
</dbReference>
<evidence type="ECO:0000313" key="2">
    <source>
        <dbReference type="EMBL" id="MBC6468174.1"/>
    </source>
</evidence>
<protein>
    <submittedName>
        <fullName evidence="2">Uncharacterized protein</fullName>
    </submittedName>
</protein>
<name>A0ABR7LTR4_9ACTN</name>
<evidence type="ECO:0000313" key="3">
    <source>
        <dbReference type="Proteomes" id="UP000805614"/>
    </source>
</evidence>
<evidence type="ECO:0000256" key="1">
    <source>
        <dbReference type="SAM" id="MobiDB-lite"/>
    </source>
</evidence>
<reference evidence="2 3" key="1">
    <citation type="submission" date="2020-06" db="EMBL/GenBank/DDBJ databases">
        <title>Actinomadura xiongansis sp. nov., isolated from soil of Baiyangdian.</title>
        <authorList>
            <person name="Zhang X."/>
        </authorList>
    </citation>
    <scope>NUCLEOTIDE SEQUENCE [LARGE SCALE GENOMIC DNA]</scope>
    <source>
        <strain evidence="2 3">HBUM206468</strain>
    </source>
</reference>
<gene>
    <name evidence="2" type="ORF">HKK74_22150</name>
</gene>
<keyword evidence="3" id="KW-1185">Reference proteome</keyword>
<dbReference type="RefSeq" id="WP_187245183.1">
    <property type="nucleotide sequence ID" value="NZ_BAAAOK010000019.1"/>
</dbReference>
<accession>A0ABR7LTR4</accession>
<feature type="region of interest" description="Disordered" evidence="1">
    <location>
        <begin position="65"/>
        <end position="90"/>
    </location>
</feature>
<sequence length="90" mass="9584">MTLSFSRIGYVYEALVARGRLDPMSGAVVWEEFPAQNSWGRLNGLFAETVDGMPPEAVAAGLADAEADQDRRRCGLPTGSPSGRGGEPWG</sequence>
<comment type="caution">
    <text evidence="2">The sequence shown here is derived from an EMBL/GenBank/DDBJ whole genome shotgun (WGS) entry which is preliminary data.</text>
</comment>